<reference evidence="2" key="1">
    <citation type="submission" date="2023-07" db="EMBL/GenBank/DDBJ databases">
        <authorList>
            <consortium name="CYATHOMIX"/>
        </authorList>
    </citation>
    <scope>NUCLEOTIDE SEQUENCE</scope>
    <source>
        <strain evidence="2">N/A</strain>
    </source>
</reference>
<keyword evidence="1" id="KW-0732">Signal</keyword>
<comment type="caution">
    <text evidence="2">The sequence shown here is derived from an EMBL/GenBank/DDBJ whole genome shotgun (WGS) entry which is preliminary data.</text>
</comment>
<proteinExistence type="predicted"/>
<evidence type="ECO:0000313" key="3">
    <source>
        <dbReference type="Proteomes" id="UP001176961"/>
    </source>
</evidence>
<dbReference type="EMBL" id="CATQJL010000316">
    <property type="protein sequence ID" value="CAJ0607582.1"/>
    <property type="molecule type" value="Genomic_DNA"/>
</dbReference>
<organism evidence="2 3">
    <name type="scientific">Cylicocyclus nassatus</name>
    <name type="common">Nematode worm</name>
    <dbReference type="NCBI Taxonomy" id="53992"/>
    <lineage>
        <taxon>Eukaryota</taxon>
        <taxon>Metazoa</taxon>
        <taxon>Ecdysozoa</taxon>
        <taxon>Nematoda</taxon>
        <taxon>Chromadorea</taxon>
        <taxon>Rhabditida</taxon>
        <taxon>Rhabditina</taxon>
        <taxon>Rhabditomorpha</taxon>
        <taxon>Strongyloidea</taxon>
        <taxon>Strongylidae</taxon>
        <taxon>Cylicocyclus</taxon>
    </lineage>
</organism>
<gene>
    <name evidence="2" type="ORF">CYNAS_LOCUS19565</name>
</gene>
<sequence>MKRCQTKQKMMRHFIAFSLLLFVLEISVEATLLVPNRDFSVFISDSACRARCLKELNCQKGHCKKAANDKIFFARCVCEDCLGRQKTKEVPVPMPVLHLPF</sequence>
<evidence type="ECO:0008006" key="4">
    <source>
        <dbReference type="Google" id="ProtNLM"/>
    </source>
</evidence>
<dbReference type="AlphaFoldDB" id="A0AA36MFM4"/>
<feature type="chain" id="PRO_5041289967" description="Knottin scorpion toxin-like domain-containing protein" evidence="1">
    <location>
        <begin position="31"/>
        <end position="101"/>
    </location>
</feature>
<protein>
    <recommendedName>
        <fullName evidence="4">Knottin scorpion toxin-like domain-containing protein</fullName>
    </recommendedName>
</protein>
<feature type="signal peptide" evidence="1">
    <location>
        <begin position="1"/>
        <end position="30"/>
    </location>
</feature>
<name>A0AA36MFM4_CYLNA</name>
<evidence type="ECO:0000256" key="1">
    <source>
        <dbReference type="SAM" id="SignalP"/>
    </source>
</evidence>
<evidence type="ECO:0000313" key="2">
    <source>
        <dbReference type="EMBL" id="CAJ0607582.1"/>
    </source>
</evidence>
<dbReference type="Proteomes" id="UP001176961">
    <property type="component" value="Unassembled WGS sequence"/>
</dbReference>
<accession>A0AA36MFM4</accession>
<keyword evidence="3" id="KW-1185">Reference proteome</keyword>